<evidence type="ECO:0000313" key="3">
    <source>
        <dbReference type="Proteomes" id="UP000606580"/>
    </source>
</evidence>
<proteinExistence type="predicted"/>
<reference evidence="2" key="1">
    <citation type="journal article" date="2020" name="MBio">
        <title>'Candidatus Ethanoperedens,' a Thermophilic Genus of Archaea Mediating the Anaerobic Oxidation of Ethane.</title>
        <authorList>
            <person name="Hahn C.J."/>
            <person name="Laso-Perez R."/>
            <person name="Vulcano F."/>
            <person name="Vaziourakis K.M."/>
            <person name="Stokke R."/>
            <person name="Steen I.H."/>
            <person name="Teske A."/>
            <person name="Boetius A."/>
            <person name="Liebeke M."/>
            <person name="Amann R."/>
            <person name="Knittel K."/>
            <person name="Wegener G."/>
        </authorList>
    </citation>
    <scope>NUCLEOTIDE SEQUENCE</scope>
    <source>
        <strain evidence="2">GoM-Arc1-LC-WB58</strain>
    </source>
</reference>
<protein>
    <submittedName>
        <fullName evidence="2">Putative toxin-antitoxin system toxin component, PIN family</fullName>
    </submittedName>
</protein>
<dbReference type="InterPro" id="IPR002850">
    <property type="entry name" value="PIN_toxin-like"/>
</dbReference>
<dbReference type="NCBIfam" id="TIGR00305">
    <property type="entry name" value="putative toxin-antitoxin system toxin component, PIN family"/>
    <property type="match status" value="1"/>
</dbReference>
<feature type="domain" description="PIN" evidence="1">
    <location>
        <begin position="3"/>
        <end position="114"/>
    </location>
</feature>
<dbReference type="InterPro" id="IPR029060">
    <property type="entry name" value="PIN-like_dom_sf"/>
</dbReference>
<dbReference type="PANTHER" id="PTHR34610:SF3">
    <property type="entry name" value="SSL7007 PROTEIN"/>
    <property type="match status" value="1"/>
</dbReference>
<dbReference type="Pfam" id="PF13470">
    <property type="entry name" value="PIN_3"/>
    <property type="match status" value="1"/>
</dbReference>
<dbReference type="Proteomes" id="UP000606580">
    <property type="component" value="Unassembled WGS sequence"/>
</dbReference>
<dbReference type="EMBL" id="WNEG01000086">
    <property type="protein sequence ID" value="NMG83499.1"/>
    <property type="molecule type" value="Genomic_DNA"/>
</dbReference>
<gene>
    <name evidence="2" type="ORF">GIS02_04755</name>
</gene>
<organism evidence="2 3">
    <name type="scientific">Candidatus Ethanoperedens thermophilum</name>
    <dbReference type="NCBI Taxonomy" id="2766897"/>
    <lineage>
        <taxon>Archaea</taxon>
        <taxon>Methanobacteriati</taxon>
        <taxon>Methanobacteriota</taxon>
        <taxon>Stenosarchaea group</taxon>
        <taxon>Methanomicrobia</taxon>
        <taxon>Methanosarcinales</taxon>
        <taxon>Methanosarcinales incertae sedis</taxon>
        <taxon>GOM Arc I cluster</taxon>
        <taxon>Candidatus Ethanoperedens</taxon>
    </lineage>
</organism>
<dbReference type="AlphaFoldDB" id="A0A848D8W4"/>
<sequence length="131" mass="15174">MVIHVVLDSNIYISALLWDGNERKIVYSCQEGKYQSFISIAILNEVERVLANKFKISKDIINEYLFEILSFTDLVFPTIELDVIKENPSDNRVLETAYEVKANYIISGDKHLLNVKKYDNIEIKRTSEIIS</sequence>
<name>A0A848D8W4_9EURY</name>
<evidence type="ECO:0000259" key="1">
    <source>
        <dbReference type="SMART" id="SM00670"/>
    </source>
</evidence>
<comment type="caution">
    <text evidence="2">The sequence shown here is derived from an EMBL/GenBank/DDBJ whole genome shotgun (WGS) entry which is preliminary data.</text>
</comment>
<accession>A0A848D8W4</accession>
<dbReference type="SMART" id="SM00670">
    <property type="entry name" value="PINc"/>
    <property type="match status" value="1"/>
</dbReference>
<dbReference type="PANTHER" id="PTHR34610">
    <property type="entry name" value="SSL7007 PROTEIN"/>
    <property type="match status" value="1"/>
</dbReference>
<dbReference type="SUPFAM" id="SSF88723">
    <property type="entry name" value="PIN domain-like"/>
    <property type="match status" value="1"/>
</dbReference>
<dbReference type="InterPro" id="IPR002716">
    <property type="entry name" value="PIN_dom"/>
</dbReference>
<evidence type="ECO:0000313" key="2">
    <source>
        <dbReference type="EMBL" id="NMG83499.1"/>
    </source>
</evidence>